<dbReference type="InterPro" id="IPR036514">
    <property type="entry name" value="SGNH_hydro_sf"/>
</dbReference>
<dbReference type="InterPro" id="IPR035669">
    <property type="entry name" value="SGNH_plant_lipase-like"/>
</dbReference>
<dbReference type="GeneID" id="111306552"/>
<evidence type="ECO:0000256" key="6">
    <source>
        <dbReference type="ARBA" id="ARBA00022963"/>
    </source>
</evidence>
<evidence type="ECO:0000256" key="1">
    <source>
        <dbReference type="ARBA" id="ARBA00004613"/>
    </source>
</evidence>
<dbReference type="Gene3D" id="3.40.50.1110">
    <property type="entry name" value="SGNH hydrolase"/>
    <property type="match status" value="1"/>
</dbReference>
<dbReference type="GO" id="GO:0016788">
    <property type="term" value="F:hydrolase activity, acting on ester bonds"/>
    <property type="evidence" value="ECO:0007669"/>
    <property type="project" value="InterPro"/>
</dbReference>
<organism evidence="9 10">
    <name type="scientific">Durio zibethinus</name>
    <name type="common">Durian</name>
    <dbReference type="NCBI Taxonomy" id="66656"/>
    <lineage>
        <taxon>Eukaryota</taxon>
        <taxon>Viridiplantae</taxon>
        <taxon>Streptophyta</taxon>
        <taxon>Embryophyta</taxon>
        <taxon>Tracheophyta</taxon>
        <taxon>Spermatophyta</taxon>
        <taxon>Magnoliopsida</taxon>
        <taxon>eudicotyledons</taxon>
        <taxon>Gunneridae</taxon>
        <taxon>Pentapetalae</taxon>
        <taxon>rosids</taxon>
        <taxon>malvids</taxon>
        <taxon>Malvales</taxon>
        <taxon>Malvaceae</taxon>
        <taxon>Helicteroideae</taxon>
        <taxon>Durio</taxon>
    </lineage>
</organism>
<name>A0A6P6A5N8_DURZI</name>
<sequence length="393" mass="44712">MKIINCIFIFFLLLQYQFFSLGSADVVTVPPFIISKKSILKYLSLENINFDVPALYVFGDSYVDAGNNNYVHVPQIERNYTPYGIDFGGKPTGRYTNGRTVADFIAQIVGLPFPPPVLSLSKGDKRIPQTGINYACGFTGILENFGKLFVRHPNLHNFFFHIICFLKEQVDLFESTTKGLQSQFQSKESFSRYLSKSLFFINSVAYDLDIEWDGLRYFYDENYYTQLLIKDLSKHLQRLYQLGARKIVVNNASPIGCQPHLISGGRNGPECDYLANNRALLFNKRLTNLLKDLQSTLSGSKFVLGDLYKIFQDVYASPTWYGFTDVRSSCCTEIDKGLTKPCLANVAPCKDRSSHVFFDPMHPSESMHFIWARRLLKDSSVSSPINLIQLIQS</sequence>
<keyword evidence="6" id="KW-0442">Lipid degradation</keyword>
<dbReference type="InterPro" id="IPR001087">
    <property type="entry name" value="GDSL"/>
</dbReference>
<keyword evidence="7" id="KW-0443">Lipid metabolism</keyword>
<reference evidence="10" key="1">
    <citation type="submission" date="2025-08" db="UniProtKB">
        <authorList>
            <consortium name="RefSeq"/>
        </authorList>
    </citation>
    <scope>IDENTIFICATION</scope>
    <source>
        <tissue evidence="10">Fruit stalk</tissue>
    </source>
</reference>
<evidence type="ECO:0000256" key="3">
    <source>
        <dbReference type="ARBA" id="ARBA00022525"/>
    </source>
</evidence>
<evidence type="ECO:0000256" key="2">
    <source>
        <dbReference type="ARBA" id="ARBA00008668"/>
    </source>
</evidence>
<dbReference type="KEGG" id="dzi:111306552"/>
<evidence type="ECO:0000313" key="10">
    <source>
        <dbReference type="RefSeq" id="XP_022760112.1"/>
    </source>
</evidence>
<dbReference type="Pfam" id="PF00657">
    <property type="entry name" value="Lipase_GDSL"/>
    <property type="match status" value="1"/>
</dbReference>
<comment type="subcellular location">
    <subcellularLocation>
        <location evidence="1">Secreted</location>
    </subcellularLocation>
</comment>
<dbReference type="GO" id="GO:0005576">
    <property type="term" value="C:extracellular region"/>
    <property type="evidence" value="ECO:0007669"/>
    <property type="project" value="UniProtKB-SubCell"/>
</dbReference>
<keyword evidence="4 8" id="KW-0732">Signal</keyword>
<gene>
    <name evidence="10" type="primary">LOC111306552</name>
</gene>
<dbReference type="AlphaFoldDB" id="A0A6P6A5N8"/>
<keyword evidence="5" id="KW-0378">Hydrolase</keyword>
<evidence type="ECO:0000256" key="5">
    <source>
        <dbReference type="ARBA" id="ARBA00022801"/>
    </source>
</evidence>
<feature type="signal peptide" evidence="8">
    <location>
        <begin position="1"/>
        <end position="24"/>
    </location>
</feature>
<dbReference type="CDD" id="cd01837">
    <property type="entry name" value="SGNH_plant_lipase_like"/>
    <property type="match status" value="1"/>
</dbReference>
<evidence type="ECO:0000256" key="8">
    <source>
        <dbReference type="SAM" id="SignalP"/>
    </source>
</evidence>
<proteinExistence type="inferred from homology"/>
<feature type="chain" id="PRO_5027656742" evidence="8">
    <location>
        <begin position="25"/>
        <end position="393"/>
    </location>
</feature>
<evidence type="ECO:0000313" key="9">
    <source>
        <dbReference type="Proteomes" id="UP000515121"/>
    </source>
</evidence>
<protein>
    <submittedName>
        <fullName evidence="10">GDSL esterase/lipase 7-like</fullName>
    </submittedName>
</protein>
<dbReference type="PANTHER" id="PTHR45650:SF24">
    <property type="entry name" value="GDSL ESTERASE_LIPASE 7-LIKE"/>
    <property type="match status" value="1"/>
</dbReference>
<dbReference type="Proteomes" id="UP000515121">
    <property type="component" value="Unplaced"/>
</dbReference>
<accession>A0A6P6A5N8</accession>
<dbReference type="GO" id="GO:0016042">
    <property type="term" value="P:lipid catabolic process"/>
    <property type="evidence" value="ECO:0007669"/>
    <property type="project" value="UniProtKB-KW"/>
</dbReference>
<dbReference type="InterPro" id="IPR051238">
    <property type="entry name" value="GDSL_esterase/lipase"/>
</dbReference>
<dbReference type="PANTHER" id="PTHR45650">
    <property type="entry name" value="GDSL-LIKE LIPASE/ACYLHYDROLASE-RELATED"/>
    <property type="match status" value="1"/>
</dbReference>
<keyword evidence="9" id="KW-1185">Reference proteome</keyword>
<dbReference type="OrthoDB" id="1530612at2759"/>
<comment type="similarity">
    <text evidence="2">Belongs to the 'GDSL' lipolytic enzyme family.</text>
</comment>
<dbReference type="RefSeq" id="XP_022760112.1">
    <property type="nucleotide sequence ID" value="XM_022904377.1"/>
</dbReference>
<keyword evidence="3" id="KW-0964">Secreted</keyword>
<evidence type="ECO:0000256" key="7">
    <source>
        <dbReference type="ARBA" id="ARBA00023098"/>
    </source>
</evidence>
<evidence type="ECO:0000256" key="4">
    <source>
        <dbReference type="ARBA" id="ARBA00022729"/>
    </source>
</evidence>